<dbReference type="PANTHER" id="PTHR30408:SF12">
    <property type="entry name" value="TYPE I RESTRICTION ENZYME MJAVIII SPECIFICITY SUBUNIT"/>
    <property type="match status" value="1"/>
</dbReference>
<comment type="caution">
    <text evidence="5">The sequence shown here is derived from an EMBL/GenBank/DDBJ whole genome shotgun (WGS) entry which is preliminary data.</text>
</comment>
<dbReference type="Pfam" id="PF01420">
    <property type="entry name" value="Methylase_S"/>
    <property type="match status" value="1"/>
</dbReference>
<dbReference type="GO" id="GO:0009307">
    <property type="term" value="P:DNA restriction-modification system"/>
    <property type="evidence" value="ECO:0007669"/>
    <property type="project" value="UniProtKB-KW"/>
</dbReference>
<protein>
    <submittedName>
        <fullName evidence="5">Restriction endonuclease subunit S</fullName>
    </submittedName>
</protein>
<evidence type="ECO:0000256" key="3">
    <source>
        <dbReference type="ARBA" id="ARBA00023125"/>
    </source>
</evidence>
<evidence type="ECO:0000313" key="5">
    <source>
        <dbReference type="EMBL" id="MBA4547046.1"/>
    </source>
</evidence>
<feature type="domain" description="Type I restriction modification DNA specificity" evidence="4">
    <location>
        <begin position="99"/>
        <end position="184"/>
    </location>
</feature>
<dbReference type="InterPro" id="IPR052021">
    <property type="entry name" value="Type-I_RS_S_subunit"/>
</dbReference>
<proteinExistence type="inferred from homology"/>
<dbReference type="Gene3D" id="1.10.287.1120">
    <property type="entry name" value="Bipartite methylase S protein"/>
    <property type="match status" value="1"/>
</dbReference>
<comment type="similarity">
    <text evidence="1">Belongs to the type-I restriction system S methylase family.</text>
</comment>
<keyword evidence="3" id="KW-0238">DNA-binding</keyword>
<evidence type="ECO:0000259" key="4">
    <source>
        <dbReference type="Pfam" id="PF01420"/>
    </source>
</evidence>
<sequence length="415" mass="47651">MKDSGVEWIGEIPENWETRRLKNGLRKKKVIIKKYDNQPILSLTMNGVSLRDLVNPKGKMPTTFDGYQEITPGNIIECLFDIDVTPRCVGIARDYGLTSPAYTQFEVINDFDTDFIYYYLLMLDNDKILVPISKSLRNTITSDEFLILPFSFPPVEEQRRISNRISTETARINSIISETQQSINELKKYKQALITETVTKGLDKNVEMKDSGIEWIGEIPAKWEVKRIGNYYSQVKSKNLELQETNLLSLSYGKIIRRSINVTEGLLPNNFTGYNIVQPEDIVLRMTDLQNDHVSLRTGLVQEKGIITSAYITIRKGIYSEIDSYYIHLFLYSFDVNKGFYGMGSGVRQGITFNDIKKIQVIVPPYDEQQNIINYLRGKSSAIDNMIIEKKDLVTQLNAYKQSLIYEYVTGKKEA</sequence>
<dbReference type="GO" id="GO:0004519">
    <property type="term" value="F:endonuclease activity"/>
    <property type="evidence" value="ECO:0007669"/>
    <property type="project" value="UniProtKB-KW"/>
</dbReference>
<dbReference type="GO" id="GO:0003677">
    <property type="term" value="F:DNA binding"/>
    <property type="evidence" value="ECO:0007669"/>
    <property type="project" value="UniProtKB-KW"/>
</dbReference>
<dbReference type="CDD" id="cd16961">
    <property type="entry name" value="RMtype1_S_TRD-CR_like"/>
    <property type="match status" value="1"/>
</dbReference>
<evidence type="ECO:0000256" key="1">
    <source>
        <dbReference type="ARBA" id="ARBA00010923"/>
    </source>
</evidence>
<dbReference type="EMBL" id="JACEIT010000023">
    <property type="protein sequence ID" value="MBA4547046.1"/>
    <property type="molecule type" value="Genomic_DNA"/>
</dbReference>
<keyword evidence="5" id="KW-0255">Endonuclease</keyword>
<dbReference type="Gene3D" id="3.90.220.20">
    <property type="entry name" value="DNA methylase specificity domains"/>
    <property type="match status" value="2"/>
</dbReference>
<name>A0A7W1XI29_9ENTE</name>
<organism evidence="5 6">
    <name type="scientific">Enterococcus lactis</name>
    <dbReference type="NCBI Taxonomy" id="357441"/>
    <lineage>
        <taxon>Bacteria</taxon>
        <taxon>Bacillati</taxon>
        <taxon>Bacillota</taxon>
        <taxon>Bacilli</taxon>
        <taxon>Lactobacillales</taxon>
        <taxon>Enterococcaceae</taxon>
        <taxon>Enterococcus</taxon>
    </lineage>
</organism>
<keyword evidence="5" id="KW-0378">Hydrolase</keyword>
<accession>A0A7W1XI29</accession>
<gene>
    <name evidence="5" type="ORF">H1Z91_11995</name>
</gene>
<dbReference type="AlphaFoldDB" id="A0A7W1XI29"/>
<keyword evidence="5" id="KW-0540">Nuclease</keyword>
<evidence type="ECO:0000256" key="2">
    <source>
        <dbReference type="ARBA" id="ARBA00022747"/>
    </source>
</evidence>
<dbReference type="InterPro" id="IPR000055">
    <property type="entry name" value="Restrct_endonuc_typeI_TRD"/>
</dbReference>
<dbReference type="PANTHER" id="PTHR30408">
    <property type="entry name" value="TYPE-1 RESTRICTION ENZYME ECOKI SPECIFICITY PROTEIN"/>
    <property type="match status" value="1"/>
</dbReference>
<evidence type="ECO:0000313" key="6">
    <source>
        <dbReference type="Proteomes" id="UP000531895"/>
    </source>
</evidence>
<dbReference type="SUPFAM" id="SSF116734">
    <property type="entry name" value="DNA methylase specificity domain"/>
    <property type="match status" value="2"/>
</dbReference>
<dbReference type="InterPro" id="IPR044946">
    <property type="entry name" value="Restrct_endonuc_typeI_TRD_sf"/>
</dbReference>
<keyword evidence="2" id="KW-0680">Restriction system</keyword>
<dbReference type="Proteomes" id="UP000531895">
    <property type="component" value="Unassembled WGS sequence"/>
</dbReference>
<reference evidence="5 6" key="1">
    <citation type="submission" date="2020-07" db="EMBL/GenBank/DDBJ databases">
        <authorList>
            <person name="Feng H."/>
        </authorList>
    </citation>
    <scope>NUCLEOTIDE SEQUENCE [LARGE SCALE GENOMIC DNA]</scope>
    <source>
        <strain evidence="6">s-7</strain>
    </source>
</reference>